<keyword evidence="1" id="KW-0677">Repeat</keyword>
<dbReference type="GO" id="GO:0003723">
    <property type="term" value="F:RNA binding"/>
    <property type="evidence" value="ECO:0007669"/>
    <property type="project" value="UniProtKB-UniRule"/>
</dbReference>
<dbReference type="SMART" id="SM00360">
    <property type="entry name" value="RRM"/>
    <property type="match status" value="2"/>
</dbReference>
<organism evidence="5 6">
    <name type="scientific">Babesia duncani</name>
    <dbReference type="NCBI Taxonomy" id="323732"/>
    <lineage>
        <taxon>Eukaryota</taxon>
        <taxon>Sar</taxon>
        <taxon>Alveolata</taxon>
        <taxon>Apicomplexa</taxon>
        <taxon>Aconoidasida</taxon>
        <taxon>Piroplasmida</taxon>
        <taxon>Babesiidae</taxon>
        <taxon>Babesia</taxon>
    </lineage>
</organism>
<feature type="domain" description="RRM" evidence="4">
    <location>
        <begin position="105"/>
        <end position="162"/>
    </location>
</feature>
<evidence type="ECO:0000313" key="6">
    <source>
        <dbReference type="Proteomes" id="UP001214638"/>
    </source>
</evidence>
<evidence type="ECO:0000256" key="1">
    <source>
        <dbReference type="ARBA" id="ARBA00022737"/>
    </source>
</evidence>
<dbReference type="EMBL" id="JALLKP010000001">
    <property type="protein sequence ID" value="KAK2197261.1"/>
    <property type="molecule type" value="Genomic_DNA"/>
</dbReference>
<reference evidence="5" key="1">
    <citation type="journal article" date="2023" name="Nat. Microbiol.">
        <title>Babesia duncani multi-omics identifies virulence factors and drug targets.</title>
        <authorList>
            <person name="Singh P."/>
            <person name="Lonardi S."/>
            <person name="Liang Q."/>
            <person name="Vydyam P."/>
            <person name="Khabirova E."/>
            <person name="Fang T."/>
            <person name="Gihaz S."/>
            <person name="Thekkiniath J."/>
            <person name="Munshi M."/>
            <person name="Abel S."/>
            <person name="Ciampossin L."/>
            <person name="Batugedara G."/>
            <person name="Gupta M."/>
            <person name="Lu X.M."/>
            <person name="Lenz T."/>
            <person name="Chakravarty S."/>
            <person name="Cornillot E."/>
            <person name="Hu Y."/>
            <person name="Ma W."/>
            <person name="Gonzalez L.M."/>
            <person name="Sanchez S."/>
            <person name="Estrada K."/>
            <person name="Sanchez-Flores A."/>
            <person name="Montero E."/>
            <person name="Harb O.S."/>
            <person name="Le Roch K.G."/>
            <person name="Mamoun C.B."/>
        </authorList>
    </citation>
    <scope>NUCLEOTIDE SEQUENCE</scope>
    <source>
        <strain evidence="5">WA1</strain>
    </source>
</reference>
<dbReference type="InterPro" id="IPR012677">
    <property type="entry name" value="Nucleotide-bd_a/b_plait_sf"/>
</dbReference>
<dbReference type="InterPro" id="IPR035979">
    <property type="entry name" value="RBD_domain_sf"/>
</dbReference>
<dbReference type="Gene3D" id="3.30.70.330">
    <property type="match status" value="2"/>
</dbReference>
<accession>A0AAD9UPR5</accession>
<dbReference type="GeneID" id="94334558"/>
<dbReference type="PROSITE" id="PS50102">
    <property type="entry name" value="RRM"/>
    <property type="match status" value="1"/>
</dbReference>
<gene>
    <name evidence="5" type="ORF">BdWA1_000260</name>
</gene>
<evidence type="ECO:0000256" key="3">
    <source>
        <dbReference type="PROSITE-ProRule" id="PRU00176"/>
    </source>
</evidence>
<dbReference type="CDD" id="cd00590">
    <property type="entry name" value="RRM_SF"/>
    <property type="match status" value="1"/>
</dbReference>
<dbReference type="KEGG" id="bdw:94334558"/>
<dbReference type="Proteomes" id="UP001214638">
    <property type="component" value="Unassembled WGS sequence"/>
</dbReference>
<sequence>MSIDKFHCYIGCIHHSIGDEELLTLAKCFSDHVISAKTIRIPGKNIHLGYGFVQYRDSAYADEAIAKMQGLVCKGIPLYIRAAYPFTSTTINSNNEEEAKDVKNATIYISDLTMDATDNDVRKLAEPFGDIDYISVIPNRKFGFLTFSRREYAMGFICHMDGWNTNDTVEFITLEYMLFATTTEFASTENEKKDAVDGQQYAFDLLPKNRQM</sequence>
<evidence type="ECO:0000259" key="4">
    <source>
        <dbReference type="PROSITE" id="PS50102"/>
    </source>
</evidence>
<dbReference type="InterPro" id="IPR000504">
    <property type="entry name" value="RRM_dom"/>
</dbReference>
<dbReference type="SUPFAM" id="SSF54928">
    <property type="entry name" value="RNA-binding domain, RBD"/>
    <property type="match status" value="1"/>
</dbReference>
<dbReference type="PANTHER" id="PTHR24012">
    <property type="entry name" value="RNA BINDING PROTEIN"/>
    <property type="match status" value="1"/>
</dbReference>
<comment type="caution">
    <text evidence="5">The sequence shown here is derived from an EMBL/GenBank/DDBJ whole genome shotgun (WGS) entry which is preliminary data.</text>
</comment>
<proteinExistence type="predicted"/>
<evidence type="ECO:0000256" key="2">
    <source>
        <dbReference type="ARBA" id="ARBA00022884"/>
    </source>
</evidence>
<keyword evidence="6" id="KW-1185">Reference proteome</keyword>
<dbReference type="AlphaFoldDB" id="A0AAD9UPR5"/>
<dbReference type="RefSeq" id="XP_067804103.1">
    <property type="nucleotide sequence ID" value="XM_067945312.1"/>
</dbReference>
<keyword evidence="2 3" id="KW-0694">RNA-binding</keyword>
<name>A0AAD9UPR5_9APIC</name>
<dbReference type="Pfam" id="PF00076">
    <property type="entry name" value="RRM_1"/>
    <property type="match status" value="2"/>
</dbReference>
<protein>
    <submittedName>
        <fullName evidence="5">Bifunctional Nucleotide-binding alpha-beta plait domain superfamily/RNA recognition motif domain/RNA-binding domain superfamily</fullName>
    </submittedName>
</protein>
<evidence type="ECO:0000313" key="5">
    <source>
        <dbReference type="EMBL" id="KAK2197261.1"/>
    </source>
</evidence>